<feature type="transmembrane region" description="Helical" evidence="8">
    <location>
        <begin position="6"/>
        <end position="29"/>
    </location>
</feature>
<dbReference type="Proteomes" id="UP001208570">
    <property type="component" value="Unassembled WGS sequence"/>
</dbReference>
<keyword evidence="5 8" id="KW-0472">Membrane</keyword>
<keyword evidence="6" id="KW-0675">Receptor</keyword>
<evidence type="ECO:0000256" key="7">
    <source>
        <dbReference type="ARBA" id="ARBA00023224"/>
    </source>
</evidence>
<proteinExistence type="predicted"/>
<evidence type="ECO:0000313" key="11">
    <source>
        <dbReference type="Proteomes" id="UP001208570"/>
    </source>
</evidence>
<dbReference type="PANTHER" id="PTHR45695:SF9">
    <property type="entry name" value="LEUCOKININ RECEPTOR"/>
    <property type="match status" value="1"/>
</dbReference>
<keyword evidence="7" id="KW-0807">Transducer</keyword>
<evidence type="ECO:0000256" key="1">
    <source>
        <dbReference type="ARBA" id="ARBA00004141"/>
    </source>
</evidence>
<keyword evidence="2 8" id="KW-0812">Transmembrane</keyword>
<dbReference type="PROSITE" id="PS50262">
    <property type="entry name" value="G_PROTEIN_RECEP_F1_2"/>
    <property type="match status" value="1"/>
</dbReference>
<keyword evidence="4" id="KW-0297">G-protein coupled receptor</keyword>
<accession>A0AAD9JU78</accession>
<protein>
    <recommendedName>
        <fullName evidence="9">G-protein coupled receptors family 1 profile domain-containing protein</fullName>
    </recommendedName>
</protein>
<evidence type="ECO:0000256" key="8">
    <source>
        <dbReference type="SAM" id="Phobius"/>
    </source>
</evidence>
<evidence type="ECO:0000256" key="5">
    <source>
        <dbReference type="ARBA" id="ARBA00023136"/>
    </source>
</evidence>
<dbReference type="InterPro" id="IPR000276">
    <property type="entry name" value="GPCR_Rhodpsn"/>
</dbReference>
<dbReference type="Pfam" id="PF00001">
    <property type="entry name" value="7tm_1"/>
    <property type="match status" value="1"/>
</dbReference>
<dbReference type="InterPro" id="IPR017452">
    <property type="entry name" value="GPCR_Rhodpsn_7TM"/>
</dbReference>
<keyword evidence="3 8" id="KW-1133">Transmembrane helix</keyword>
<evidence type="ECO:0000256" key="6">
    <source>
        <dbReference type="ARBA" id="ARBA00023170"/>
    </source>
</evidence>
<dbReference type="Gene3D" id="1.20.1070.10">
    <property type="entry name" value="Rhodopsin 7-helix transmembrane proteins"/>
    <property type="match status" value="1"/>
</dbReference>
<comment type="subcellular location">
    <subcellularLocation>
        <location evidence="1">Membrane</location>
        <topology evidence="1">Multi-pass membrane protein</topology>
    </subcellularLocation>
</comment>
<organism evidence="10 11">
    <name type="scientific">Paralvinella palmiformis</name>
    <dbReference type="NCBI Taxonomy" id="53620"/>
    <lineage>
        <taxon>Eukaryota</taxon>
        <taxon>Metazoa</taxon>
        <taxon>Spiralia</taxon>
        <taxon>Lophotrochozoa</taxon>
        <taxon>Annelida</taxon>
        <taxon>Polychaeta</taxon>
        <taxon>Sedentaria</taxon>
        <taxon>Canalipalpata</taxon>
        <taxon>Terebellida</taxon>
        <taxon>Terebelliformia</taxon>
        <taxon>Alvinellidae</taxon>
        <taxon>Paralvinella</taxon>
    </lineage>
</organism>
<evidence type="ECO:0000256" key="2">
    <source>
        <dbReference type="ARBA" id="ARBA00022692"/>
    </source>
</evidence>
<dbReference type="AlphaFoldDB" id="A0AAD9JU78"/>
<dbReference type="GO" id="GO:0004930">
    <property type="term" value="F:G protein-coupled receptor activity"/>
    <property type="evidence" value="ECO:0007669"/>
    <property type="project" value="UniProtKB-KW"/>
</dbReference>
<dbReference type="EMBL" id="JAODUP010000165">
    <property type="protein sequence ID" value="KAK2158720.1"/>
    <property type="molecule type" value="Genomic_DNA"/>
</dbReference>
<reference evidence="10" key="1">
    <citation type="journal article" date="2023" name="Mol. Biol. Evol.">
        <title>Third-Generation Sequencing Reveals the Adaptive Role of the Epigenome in Three Deep-Sea Polychaetes.</title>
        <authorList>
            <person name="Perez M."/>
            <person name="Aroh O."/>
            <person name="Sun Y."/>
            <person name="Lan Y."/>
            <person name="Juniper S.K."/>
            <person name="Young C.R."/>
            <person name="Angers B."/>
            <person name="Qian P.Y."/>
        </authorList>
    </citation>
    <scope>NUCLEOTIDE SEQUENCE</scope>
    <source>
        <strain evidence="10">P08H-3</strain>
    </source>
</reference>
<keyword evidence="11" id="KW-1185">Reference proteome</keyword>
<gene>
    <name evidence="10" type="ORF">LSH36_165g07000</name>
</gene>
<sequence length="37" mass="4215">MHTVTNYFIVNLAIADILVCIFCLPITLLSNLYTGKW</sequence>
<evidence type="ECO:0000313" key="10">
    <source>
        <dbReference type="EMBL" id="KAK2158720.1"/>
    </source>
</evidence>
<dbReference type="GO" id="GO:0005886">
    <property type="term" value="C:plasma membrane"/>
    <property type="evidence" value="ECO:0007669"/>
    <property type="project" value="TreeGrafter"/>
</dbReference>
<comment type="caution">
    <text evidence="10">The sequence shown here is derived from an EMBL/GenBank/DDBJ whole genome shotgun (WGS) entry which is preliminary data.</text>
</comment>
<feature type="domain" description="G-protein coupled receptors family 1 profile" evidence="9">
    <location>
        <begin position="1"/>
        <end position="37"/>
    </location>
</feature>
<dbReference type="PANTHER" id="PTHR45695">
    <property type="entry name" value="LEUCOKININ RECEPTOR-RELATED"/>
    <property type="match status" value="1"/>
</dbReference>
<name>A0AAD9JU78_9ANNE</name>
<evidence type="ECO:0000256" key="4">
    <source>
        <dbReference type="ARBA" id="ARBA00023040"/>
    </source>
</evidence>
<evidence type="ECO:0000259" key="9">
    <source>
        <dbReference type="PROSITE" id="PS50262"/>
    </source>
</evidence>
<dbReference type="SUPFAM" id="SSF81321">
    <property type="entry name" value="Family A G protein-coupled receptor-like"/>
    <property type="match status" value="1"/>
</dbReference>
<evidence type="ECO:0000256" key="3">
    <source>
        <dbReference type="ARBA" id="ARBA00022989"/>
    </source>
</evidence>